<name>A0A5B6VCW8_9ROSI</name>
<accession>A0A5B6VCW8</accession>
<evidence type="ECO:0000313" key="2">
    <source>
        <dbReference type="Proteomes" id="UP000325315"/>
    </source>
</evidence>
<organism evidence="1 2">
    <name type="scientific">Gossypium australe</name>
    <dbReference type="NCBI Taxonomy" id="47621"/>
    <lineage>
        <taxon>Eukaryota</taxon>
        <taxon>Viridiplantae</taxon>
        <taxon>Streptophyta</taxon>
        <taxon>Embryophyta</taxon>
        <taxon>Tracheophyta</taxon>
        <taxon>Spermatophyta</taxon>
        <taxon>Magnoliopsida</taxon>
        <taxon>eudicotyledons</taxon>
        <taxon>Gunneridae</taxon>
        <taxon>Pentapetalae</taxon>
        <taxon>rosids</taxon>
        <taxon>malvids</taxon>
        <taxon>Malvales</taxon>
        <taxon>Malvaceae</taxon>
        <taxon>Malvoideae</taxon>
        <taxon>Gossypium</taxon>
    </lineage>
</organism>
<evidence type="ECO:0000313" key="1">
    <source>
        <dbReference type="EMBL" id="KAA3467055.1"/>
    </source>
</evidence>
<dbReference type="Proteomes" id="UP000325315">
    <property type="component" value="Unassembled WGS sequence"/>
</dbReference>
<comment type="caution">
    <text evidence="1">The sequence shown here is derived from an EMBL/GenBank/DDBJ whole genome shotgun (WGS) entry which is preliminary data.</text>
</comment>
<gene>
    <name evidence="1" type="ORF">EPI10_002102</name>
</gene>
<dbReference type="AlphaFoldDB" id="A0A5B6VCW8"/>
<sequence length="71" mass="8318">MVYIIYFSGLPTKDPQLDLRLFLEVCDSFRQQGDPEDALRLKLFPYSLQDRVRAWLNAFPSGMMASWNELC</sequence>
<keyword evidence="2" id="KW-1185">Reference proteome</keyword>
<proteinExistence type="predicted"/>
<dbReference type="OrthoDB" id="1002398at2759"/>
<dbReference type="EMBL" id="SMMG02000007">
    <property type="protein sequence ID" value="KAA3467055.1"/>
    <property type="molecule type" value="Genomic_DNA"/>
</dbReference>
<protein>
    <submittedName>
        <fullName evidence="1">Protein FAR1-RELATED SEQUENCE 5-like</fullName>
    </submittedName>
</protein>
<reference evidence="2" key="1">
    <citation type="journal article" date="2019" name="Plant Biotechnol. J.">
        <title>Genome sequencing of the Australian wild diploid species Gossypium australe highlights disease resistance and delayed gland morphogenesis.</title>
        <authorList>
            <person name="Cai Y."/>
            <person name="Cai X."/>
            <person name="Wang Q."/>
            <person name="Wang P."/>
            <person name="Zhang Y."/>
            <person name="Cai C."/>
            <person name="Xu Y."/>
            <person name="Wang K."/>
            <person name="Zhou Z."/>
            <person name="Wang C."/>
            <person name="Geng S."/>
            <person name="Li B."/>
            <person name="Dong Q."/>
            <person name="Hou Y."/>
            <person name="Wang H."/>
            <person name="Ai P."/>
            <person name="Liu Z."/>
            <person name="Yi F."/>
            <person name="Sun M."/>
            <person name="An G."/>
            <person name="Cheng J."/>
            <person name="Zhang Y."/>
            <person name="Shi Q."/>
            <person name="Xie Y."/>
            <person name="Shi X."/>
            <person name="Chang Y."/>
            <person name="Huang F."/>
            <person name="Chen Y."/>
            <person name="Hong S."/>
            <person name="Mi L."/>
            <person name="Sun Q."/>
            <person name="Zhang L."/>
            <person name="Zhou B."/>
            <person name="Peng R."/>
            <person name="Zhang X."/>
            <person name="Liu F."/>
        </authorList>
    </citation>
    <scope>NUCLEOTIDE SEQUENCE [LARGE SCALE GENOMIC DNA]</scope>
    <source>
        <strain evidence="2">cv. PA1801</strain>
    </source>
</reference>